<keyword evidence="2" id="KW-0677">Repeat</keyword>
<evidence type="ECO:0000256" key="2">
    <source>
        <dbReference type="ARBA" id="ARBA00022737"/>
    </source>
</evidence>
<dbReference type="PANTHER" id="PTHR48004">
    <property type="entry name" value="OS01G0149700 PROTEIN"/>
    <property type="match status" value="1"/>
</dbReference>
<evidence type="ECO:0000256" key="1">
    <source>
        <dbReference type="ARBA" id="ARBA00022614"/>
    </source>
</evidence>
<name>A0A176WNN1_MARPO</name>
<accession>A0A176WNN1</accession>
<comment type="caution">
    <text evidence="4">The sequence shown here is derived from an EMBL/GenBank/DDBJ whole genome shotgun (WGS) entry which is preliminary data.</text>
</comment>
<protein>
    <recommendedName>
        <fullName evidence="3">Leucine-rich repeat-containing N-terminal plant-type domain-containing protein</fullName>
    </recommendedName>
</protein>
<dbReference type="Gene3D" id="3.80.10.10">
    <property type="entry name" value="Ribonuclease Inhibitor"/>
    <property type="match status" value="1"/>
</dbReference>
<keyword evidence="5" id="KW-1185">Reference proteome</keyword>
<dbReference type="SUPFAM" id="SSF52058">
    <property type="entry name" value="L domain-like"/>
    <property type="match status" value="1"/>
</dbReference>
<dbReference type="InterPro" id="IPR013210">
    <property type="entry name" value="LRR_N_plant-typ"/>
</dbReference>
<reference evidence="4" key="1">
    <citation type="submission" date="2016-03" db="EMBL/GenBank/DDBJ databases">
        <title>Mechanisms controlling the formation of the plant cell surface in tip-growing cells are functionally conserved among land plants.</title>
        <authorList>
            <person name="Honkanen S."/>
            <person name="Jones V.A."/>
            <person name="Morieri G."/>
            <person name="Champion C."/>
            <person name="Hetherington A.J."/>
            <person name="Kelly S."/>
            <person name="Saint-Marcoux D."/>
            <person name="Proust H."/>
            <person name="Prescott H."/>
            <person name="Dolan L."/>
        </authorList>
    </citation>
    <scope>NUCLEOTIDE SEQUENCE [LARGE SCALE GENOMIC DNA]</scope>
    <source>
        <tissue evidence="4">Whole gametophyte</tissue>
    </source>
</reference>
<dbReference type="Pfam" id="PF00560">
    <property type="entry name" value="LRR_1"/>
    <property type="match status" value="2"/>
</dbReference>
<organism evidence="4 5">
    <name type="scientific">Marchantia polymorpha subsp. ruderalis</name>
    <dbReference type="NCBI Taxonomy" id="1480154"/>
    <lineage>
        <taxon>Eukaryota</taxon>
        <taxon>Viridiplantae</taxon>
        <taxon>Streptophyta</taxon>
        <taxon>Embryophyta</taxon>
        <taxon>Marchantiophyta</taxon>
        <taxon>Marchantiopsida</taxon>
        <taxon>Marchantiidae</taxon>
        <taxon>Marchantiales</taxon>
        <taxon>Marchantiaceae</taxon>
        <taxon>Marchantia</taxon>
    </lineage>
</organism>
<dbReference type="Pfam" id="PF08263">
    <property type="entry name" value="LRRNT_2"/>
    <property type="match status" value="1"/>
</dbReference>
<sequence>MSPEFRTGGEIALPILLAVRSGIWPFVTAVDRSGLALLAAVRGAQDRSCDFVDGTEPFPSSLHVLRVNSRSKSTMIIVWKIIVATLTLTLHCSTFASADRLPPTTAALQSQSEALLSFKNALADPKALESWNGWSPCSGKWKGITCSADKSSVVKMSLQGSQFFGPIPAVSHCSTPPFSFTPCTKEIQNVNFLESFVVMNTAFSGQIPTTIENLKRLKTLIISKNPLLSGEFPEGIFNLKNIQILDLSWNNLTGLLPGAPPLPTNWSDLFPPVGAQPTYPWLWNSTTSMPPWDPLNLTAMNWSKPLFPNM</sequence>
<dbReference type="InterPro" id="IPR032675">
    <property type="entry name" value="LRR_dom_sf"/>
</dbReference>
<dbReference type="InterPro" id="IPR052941">
    <property type="entry name" value="StomDev_PlantInt_Reg"/>
</dbReference>
<dbReference type="InterPro" id="IPR001611">
    <property type="entry name" value="Leu-rich_rpt"/>
</dbReference>
<dbReference type="EMBL" id="LVLJ01000456">
    <property type="protein sequence ID" value="OAE34075.1"/>
    <property type="molecule type" value="Genomic_DNA"/>
</dbReference>
<gene>
    <name evidence="4" type="ORF">AXG93_4280s1260</name>
</gene>
<dbReference type="Proteomes" id="UP000077202">
    <property type="component" value="Unassembled WGS sequence"/>
</dbReference>
<evidence type="ECO:0000259" key="3">
    <source>
        <dbReference type="Pfam" id="PF08263"/>
    </source>
</evidence>
<evidence type="ECO:0000313" key="4">
    <source>
        <dbReference type="EMBL" id="OAE34075.1"/>
    </source>
</evidence>
<evidence type="ECO:0000313" key="5">
    <source>
        <dbReference type="Proteomes" id="UP000077202"/>
    </source>
</evidence>
<keyword evidence="1" id="KW-0433">Leucine-rich repeat</keyword>
<proteinExistence type="predicted"/>
<dbReference type="PANTHER" id="PTHR48004:SF58">
    <property type="entry name" value="OS01G0162200 PROTEIN"/>
    <property type="match status" value="1"/>
</dbReference>
<dbReference type="AlphaFoldDB" id="A0A176WNN1"/>
<feature type="domain" description="Leucine-rich repeat-containing N-terminal plant-type" evidence="3">
    <location>
        <begin position="109"/>
        <end position="147"/>
    </location>
</feature>